<dbReference type="PROSITE" id="PS50089">
    <property type="entry name" value="ZF_RING_2"/>
    <property type="match status" value="1"/>
</dbReference>
<dbReference type="CDD" id="cd00022">
    <property type="entry name" value="BIR"/>
    <property type="match status" value="1"/>
</dbReference>
<evidence type="ECO:0000313" key="7">
    <source>
        <dbReference type="EnsemblMetazoa" id="tetur39g00770.1"/>
    </source>
</evidence>
<evidence type="ECO:0000313" key="8">
    <source>
        <dbReference type="Proteomes" id="UP000015104"/>
    </source>
</evidence>
<keyword evidence="2" id="KW-0479">Metal-binding</keyword>
<dbReference type="GO" id="GO:0008270">
    <property type="term" value="F:zinc ion binding"/>
    <property type="evidence" value="ECO:0007669"/>
    <property type="project" value="UniProtKB-KW"/>
</dbReference>
<dbReference type="SUPFAM" id="SSF57924">
    <property type="entry name" value="Inhibitor of apoptosis (IAP) repeat"/>
    <property type="match status" value="1"/>
</dbReference>
<dbReference type="Gene3D" id="1.10.1170.10">
    <property type="entry name" value="Inhibitor Of Apoptosis Protein (2mihbC-IAP-1), Chain A"/>
    <property type="match status" value="1"/>
</dbReference>
<protein>
    <recommendedName>
        <fullName evidence="6">RING-type domain-containing protein</fullName>
    </recommendedName>
</protein>
<dbReference type="Proteomes" id="UP000015104">
    <property type="component" value="Unassembled WGS sequence"/>
</dbReference>
<name>T1L4N9_TETUR</name>
<accession>T1L4N9</accession>
<dbReference type="Pfam" id="PF00653">
    <property type="entry name" value="BIR"/>
    <property type="match status" value="1"/>
</dbReference>
<keyword evidence="3 5" id="KW-0863">Zinc-finger</keyword>
<keyword evidence="8" id="KW-1185">Reference proteome</keyword>
<proteinExistence type="inferred from homology"/>
<dbReference type="AlphaFoldDB" id="T1L4N9"/>
<dbReference type="InterPro" id="IPR050784">
    <property type="entry name" value="IAP"/>
</dbReference>
<dbReference type="EMBL" id="CAEY01001103">
    <property type="status" value="NOT_ANNOTATED_CDS"/>
    <property type="molecule type" value="Genomic_DNA"/>
</dbReference>
<evidence type="ECO:0000256" key="2">
    <source>
        <dbReference type="ARBA" id="ARBA00022723"/>
    </source>
</evidence>
<reference evidence="8" key="1">
    <citation type="submission" date="2011-08" db="EMBL/GenBank/DDBJ databases">
        <authorList>
            <person name="Rombauts S."/>
        </authorList>
    </citation>
    <scope>NUCLEOTIDE SEQUENCE</scope>
    <source>
        <strain evidence="8">London</strain>
    </source>
</reference>
<dbReference type="PROSITE" id="PS50143">
    <property type="entry name" value="BIR_REPEAT_2"/>
    <property type="match status" value="1"/>
</dbReference>
<dbReference type="PANTHER" id="PTHR10044:SF139">
    <property type="entry name" value="DEATH-ASSOCIATED INHIBITOR OF APOPTOSIS 2"/>
    <property type="match status" value="1"/>
</dbReference>
<evidence type="ECO:0000256" key="1">
    <source>
        <dbReference type="ARBA" id="ARBA00006672"/>
    </source>
</evidence>
<comment type="similarity">
    <text evidence="1">Belongs to the IAP family.</text>
</comment>
<evidence type="ECO:0000259" key="6">
    <source>
        <dbReference type="PROSITE" id="PS50089"/>
    </source>
</evidence>
<dbReference type="HOGENOM" id="CLU_1139286_0_0_1"/>
<evidence type="ECO:0000256" key="4">
    <source>
        <dbReference type="ARBA" id="ARBA00022833"/>
    </source>
</evidence>
<dbReference type="Gene3D" id="3.30.40.10">
    <property type="entry name" value="Zinc/RING finger domain, C3HC4 (zinc finger)"/>
    <property type="match status" value="1"/>
</dbReference>
<dbReference type="EnsemblMetazoa" id="tetur39g00770.1">
    <property type="protein sequence ID" value="tetur39g00770.1"/>
    <property type="gene ID" value="tetur39g00770"/>
</dbReference>
<dbReference type="Pfam" id="PF13920">
    <property type="entry name" value="zf-C3HC4_3"/>
    <property type="match status" value="1"/>
</dbReference>
<dbReference type="InterPro" id="IPR001370">
    <property type="entry name" value="BIR_rpt"/>
</dbReference>
<dbReference type="FunFam" id="1.10.1170.10:FF:000002">
    <property type="entry name" value="Baculoviral IAP repeat containing 7"/>
    <property type="match status" value="1"/>
</dbReference>
<sequence>MLPHPKHHKPKRRETHGIEKANEIVAQANVFSRFASFQRKFYAGCCPKTYRLKENYNHKNGPQLDKRIIGISRGYPNTRTLRYVHENFTTYDQRKNTFSDWPLKDIISPQKLAEAGFFYSGLFDIVHCYHCDGALQNWQIGDDPWAVHANAFQNCAFIYIKRGKRFLANCKLDYINKPIFEPQPETSIASVSRFTCKVCLTNEIGCVLYPCSHSVTCNDCTLKIKSCPLCRTEIKRLLRLYLVS</sequence>
<evidence type="ECO:0000256" key="5">
    <source>
        <dbReference type="PROSITE-ProRule" id="PRU00175"/>
    </source>
</evidence>
<feature type="domain" description="RING-type" evidence="6">
    <location>
        <begin position="196"/>
        <end position="231"/>
    </location>
</feature>
<dbReference type="eggNOG" id="KOG1101">
    <property type="taxonomic scope" value="Eukaryota"/>
</dbReference>
<dbReference type="STRING" id="32264.T1L4N9"/>
<reference evidence="7" key="2">
    <citation type="submission" date="2015-06" db="UniProtKB">
        <authorList>
            <consortium name="EnsemblMetazoa"/>
        </authorList>
    </citation>
    <scope>IDENTIFICATION</scope>
</reference>
<dbReference type="PANTHER" id="PTHR10044">
    <property type="entry name" value="INHIBITOR OF APOPTOSIS"/>
    <property type="match status" value="1"/>
</dbReference>
<dbReference type="InterPro" id="IPR013083">
    <property type="entry name" value="Znf_RING/FYVE/PHD"/>
</dbReference>
<organism evidence="7 8">
    <name type="scientific">Tetranychus urticae</name>
    <name type="common">Two-spotted spider mite</name>
    <dbReference type="NCBI Taxonomy" id="32264"/>
    <lineage>
        <taxon>Eukaryota</taxon>
        <taxon>Metazoa</taxon>
        <taxon>Ecdysozoa</taxon>
        <taxon>Arthropoda</taxon>
        <taxon>Chelicerata</taxon>
        <taxon>Arachnida</taxon>
        <taxon>Acari</taxon>
        <taxon>Acariformes</taxon>
        <taxon>Trombidiformes</taxon>
        <taxon>Prostigmata</taxon>
        <taxon>Eleutherengona</taxon>
        <taxon>Raphignathae</taxon>
        <taxon>Tetranychoidea</taxon>
        <taxon>Tetranychidae</taxon>
        <taxon>Tetranychus</taxon>
    </lineage>
</organism>
<dbReference type="SMART" id="SM00238">
    <property type="entry name" value="BIR"/>
    <property type="match status" value="1"/>
</dbReference>
<evidence type="ECO:0000256" key="3">
    <source>
        <dbReference type="ARBA" id="ARBA00022771"/>
    </source>
</evidence>
<keyword evidence="4" id="KW-0862">Zinc</keyword>
<dbReference type="InterPro" id="IPR001841">
    <property type="entry name" value="Znf_RING"/>
</dbReference>